<dbReference type="AlphaFoldDB" id="A0A7J7SFQ9"/>
<evidence type="ECO:0000313" key="2">
    <source>
        <dbReference type="Proteomes" id="UP000558488"/>
    </source>
</evidence>
<dbReference type="Proteomes" id="UP000558488">
    <property type="component" value="Unassembled WGS sequence"/>
</dbReference>
<sequence length="121" mass="14250">MLTIIQIVNKIMAEGLNHCQFRLLLDEVESIYSDLLLHNKVRWLSRGEVLKRFVACLEEVKTFLASKELTFAELEQPEWLEKLHFMVDMTAHLNTLNTKPFRGKEAQPCTCWRRFWHSSAS</sequence>
<comment type="caution">
    <text evidence="1">The sequence shown here is derived from an EMBL/GenBank/DDBJ whole genome shotgun (WGS) entry which is preliminary data.</text>
</comment>
<dbReference type="PANTHER" id="PTHR45913">
    <property type="entry name" value="EPM2A-INTERACTING PROTEIN 1"/>
    <property type="match status" value="1"/>
</dbReference>
<protein>
    <recommendedName>
        <fullName evidence="3">General transcription factor II-I repeat domain-containing protein 2A</fullName>
    </recommendedName>
</protein>
<organism evidence="1 2">
    <name type="scientific">Pipistrellus kuhlii</name>
    <name type="common">Kuhl's pipistrelle</name>
    <dbReference type="NCBI Taxonomy" id="59472"/>
    <lineage>
        <taxon>Eukaryota</taxon>
        <taxon>Metazoa</taxon>
        <taxon>Chordata</taxon>
        <taxon>Craniata</taxon>
        <taxon>Vertebrata</taxon>
        <taxon>Euteleostomi</taxon>
        <taxon>Mammalia</taxon>
        <taxon>Eutheria</taxon>
        <taxon>Laurasiatheria</taxon>
        <taxon>Chiroptera</taxon>
        <taxon>Yangochiroptera</taxon>
        <taxon>Vespertilionidae</taxon>
        <taxon>Pipistrellus</taxon>
    </lineage>
</organism>
<gene>
    <name evidence="1" type="ORF">mPipKuh1_009965</name>
</gene>
<evidence type="ECO:0000313" key="1">
    <source>
        <dbReference type="EMBL" id="KAF6287272.1"/>
    </source>
</evidence>
<proteinExistence type="predicted"/>
<reference evidence="1 2" key="1">
    <citation type="journal article" date="2020" name="Nature">
        <title>Six reference-quality genomes reveal evolution of bat adaptations.</title>
        <authorList>
            <person name="Jebb D."/>
            <person name="Huang Z."/>
            <person name="Pippel M."/>
            <person name="Hughes G.M."/>
            <person name="Lavrichenko K."/>
            <person name="Devanna P."/>
            <person name="Winkler S."/>
            <person name="Jermiin L.S."/>
            <person name="Skirmuntt E.C."/>
            <person name="Katzourakis A."/>
            <person name="Burkitt-Gray L."/>
            <person name="Ray D.A."/>
            <person name="Sullivan K.A.M."/>
            <person name="Roscito J.G."/>
            <person name="Kirilenko B.M."/>
            <person name="Davalos L.M."/>
            <person name="Corthals A.P."/>
            <person name="Power M.L."/>
            <person name="Jones G."/>
            <person name="Ransome R.D."/>
            <person name="Dechmann D.K.N."/>
            <person name="Locatelli A.G."/>
            <person name="Puechmaille S.J."/>
            <person name="Fedrigo O."/>
            <person name="Jarvis E.D."/>
            <person name="Hiller M."/>
            <person name="Vernes S.C."/>
            <person name="Myers E.W."/>
            <person name="Teeling E.C."/>
        </authorList>
    </citation>
    <scope>NUCLEOTIDE SEQUENCE [LARGE SCALE GENOMIC DNA]</scope>
    <source>
        <strain evidence="1">MPipKuh1</strain>
        <tissue evidence="1">Flight muscle</tissue>
    </source>
</reference>
<evidence type="ECO:0008006" key="3">
    <source>
        <dbReference type="Google" id="ProtNLM"/>
    </source>
</evidence>
<dbReference type="EMBL" id="JACAGB010000041">
    <property type="protein sequence ID" value="KAF6287272.1"/>
    <property type="molecule type" value="Genomic_DNA"/>
</dbReference>
<keyword evidence="2" id="KW-1185">Reference proteome</keyword>
<dbReference type="PANTHER" id="PTHR45913:SF10">
    <property type="entry name" value="DUF4371 DOMAIN-CONTAINING PROTEIN"/>
    <property type="match status" value="1"/>
</dbReference>
<name>A0A7J7SFQ9_PIPKU</name>
<accession>A0A7J7SFQ9</accession>